<accession>A0A8K0P3P3</accession>
<dbReference type="AlphaFoldDB" id="A0A8K0P3P3"/>
<dbReference type="InterPro" id="IPR000477">
    <property type="entry name" value="RT_dom"/>
</dbReference>
<evidence type="ECO:0000313" key="3">
    <source>
        <dbReference type="Proteomes" id="UP000792457"/>
    </source>
</evidence>
<organism evidence="2 3">
    <name type="scientific">Ladona fulva</name>
    <name type="common">Scarce chaser dragonfly</name>
    <name type="synonym">Libellula fulva</name>
    <dbReference type="NCBI Taxonomy" id="123851"/>
    <lineage>
        <taxon>Eukaryota</taxon>
        <taxon>Metazoa</taxon>
        <taxon>Ecdysozoa</taxon>
        <taxon>Arthropoda</taxon>
        <taxon>Hexapoda</taxon>
        <taxon>Insecta</taxon>
        <taxon>Pterygota</taxon>
        <taxon>Palaeoptera</taxon>
        <taxon>Odonata</taxon>
        <taxon>Epiprocta</taxon>
        <taxon>Anisoptera</taxon>
        <taxon>Libelluloidea</taxon>
        <taxon>Libellulidae</taxon>
        <taxon>Ladona</taxon>
    </lineage>
</organism>
<dbReference type="Proteomes" id="UP000792457">
    <property type="component" value="Unassembled WGS sequence"/>
</dbReference>
<dbReference type="EMBL" id="KZ308841">
    <property type="protein sequence ID" value="KAG8234725.1"/>
    <property type="molecule type" value="Genomic_DNA"/>
</dbReference>
<dbReference type="OrthoDB" id="8052608at2759"/>
<sequence>MSEATVPEKLKTAIVIPTHTGRSYKDTCNYRPISILPSLHKINKSISDNQFGFQKTKGTKIAIEKCAQTVNDALDNKSSVLLFVDLKKAFDTIDHKILLEKLFANGMRGTMH</sequence>
<reference evidence="2" key="2">
    <citation type="submission" date="2017-10" db="EMBL/GenBank/DDBJ databases">
        <title>Ladona fulva Genome sequencing and assembly.</title>
        <authorList>
            <person name="Murali S."/>
            <person name="Richards S."/>
            <person name="Bandaranaike D."/>
            <person name="Bellair M."/>
            <person name="Blankenburg K."/>
            <person name="Chao H."/>
            <person name="Dinh H."/>
            <person name="Doddapaneni H."/>
            <person name="Dugan-Rocha S."/>
            <person name="Elkadiri S."/>
            <person name="Gnanaolivu R."/>
            <person name="Hernandez B."/>
            <person name="Skinner E."/>
            <person name="Javaid M."/>
            <person name="Lee S."/>
            <person name="Li M."/>
            <person name="Ming W."/>
            <person name="Munidasa M."/>
            <person name="Muniz J."/>
            <person name="Nguyen L."/>
            <person name="Hughes D."/>
            <person name="Osuji N."/>
            <person name="Pu L.-L."/>
            <person name="Puazo M."/>
            <person name="Qu C."/>
            <person name="Quiroz J."/>
            <person name="Raj R."/>
            <person name="Weissenberger G."/>
            <person name="Xin Y."/>
            <person name="Zou X."/>
            <person name="Han Y."/>
            <person name="Worley K."/>
            <person name="Muzny D."/>
            <person name="Gibbs R."/>
        </authorList>
    </citation>
    <scope>NUCLEOTIDE SEQUENCE</scope>
    <source>
        <strain evidence="2">Sampled in the wild</strain>
    </source>
</reference>
<comment type="caution">
    <text evidence="2">The sequence shown here is derived from an EMBL/GenBank/DDBJ whole genome shotgun (WGS) entry which is preliminary data.</text>
</comment>
<evidence type="ECO:0000259" key="1">
    <source>
        <dbReference type="Pfam" id="PF00078"/>
    </source>
</evidence>
<proteinExistence type="predicted"/>
<reference evidence="2" key="1">
    <citation type="submission" date="2013-04" db="EMBL/GenBank/DDBJ databases">
        <authorList>
            <person name="Qu J."/>
            <person name="Murali S.C."/>
            <person name="Bandaranaike D."/>
            <person name="Bellair M."/>
            <person name="Blankenburg K."/>
            <person name="Chao H."/>
            <person name="Dinh H."/>
            <person name="Doddapaneni H."/>
            <person name="Downs B."/>
            <person name="Dugan-Rocha S."/>
            <person name="Elkadiri S."/>
            <person name="Gnanaolivu R.D."/>
            <person name="Hernandez B."/>
            <person name="Javaid M."/>
            <person name="Jayaseelan J.C."/>
            <person name="Lee S."/>
            <person name="Li M."/>
            <person name="Ming W."/>
            <person name="Munidasa M."/>
            <person name="Muniz J."/>
            <person name="Nguyen L."/>
            <person name="Ongeri F."/>
            <person name="Osuji N."/>
            <person name="Pu L.-L."/>
            <person name="Puazo M."/>
            <person name="Qu C."/>
            <person name="Quiroz J."/>
            <person name="Raj R."/>
            <person name="Weissenberger G."/>
            <person name="Xin Y."/>
            <person name="Zou X."/>
            <person name="Han Y."/>
            <person name="Richards S."/>
            <person name="Worley K."/>
            <person name="Muzny D."/>
            <person name="Gibbs R."/>
        </authorList>
    </citation>
    <scope>NUCLEOTIDE SEQUENCE</scope>
    <source>
        <strain evidence="2">Sampled in the wild</strain>
    </source>
</reference>
<keyword evidence="3" id="KW-1185">Reference proteome</keyword>
<protein>
    <recommendedName>
        <fullName evidence="1">Reverse transcriptase domain-containing protein</fullName>
    </recommendedName>
</protein>
<dbReference type="Pfam" id="PF00078">
    <property type="entry name" value="RVT_1"/>
    <property type="match status" value="1"/>
</dbReference>
<gene>
    <name evidence="2" type="ORF">J437_LFUL000959</name>
</gene>
<dbReference type="PANTHER" id="PTHR33332">
    <property type="entry name" value="REVERSE TRANSCRIPTASE DOMAIN-CONTAINING PROTEIN"/>
    <property type="match status" value="1"/>
</dbReference>
<evidence type="ECO:0000313" key="2">
    <source>
        <dbReference type="EMBL" id="KAG8234725.1"/>
    </source>
</evidence>
<name>A0A8K0P3P3_LADFU</name>
<feature type="domain" description="Reverse transcriptase" evidence="1">
    <location>
        <begin position="28"/>
        <end position="107"/>
    </location>
</feature>